<protein>
    <submittedName>
        <fullName evidence="2">Uncharacterized protein</fullName>
    </submittedName>
</protein>
<dbReference type="PANTHER" id="PTHR35043:SF7">
    <property type="entry name" value="TRANSCRIPTION FACTOR DOMAIN-CONTAINING PROTEIN"/>
    <property type="match status" value="1"/>
</dbReference>
<dbReference type="EMBL" id="JARIHO010000075">
    <property type="protein sequence ID" value="KAJ7311430.1"/>
    <property type="molecule type" value="Genomic_DNA"/>
</dbReference>
<feature type="transmembrane region" description="Helical" evidence="1">
    <location>
        <begin position="216"/>
        <end position="242"/>
    </location>
</feature>
<sequence length="348" mass="39140">MMLVAVVAPEVMVGFAARQFLASRMYAKEFGISKTHGFFISMGGFVSRSGRHPITTMKQLEDRPEYIKNIQGVEEEDIMDRSKGDALSKGVALAQVFAVVNIFIWLLWWNKPLDVERPVLVGPAKELRVDEPETTYLKLVDRFIGVLTGHYSDKARNPISFTTALAVPPFWSTEINPDDDFPFRVSLFIESLVRLIFGAIHCAAWNANFPSVNEKWMWRACSLLVAAFPPVMAFLPLSSYLFSRIFPDLSEKYWPQQTIDTLAVGITVALSPFYILACLFLIVLPFTTLHTLPSGSFLDVNWSVYIPHLQELREIRDCCNAMKRNSGAEGQAVSTTGIELATIPGRHR</sequence>
<keyword evidence="3" id="KW-1185">Reference proteome</keyword>
<evidence type="ECO:0000313" key="2">
    <source>
        <dbReference type="EMBL" id="KAJ7311430.1"/>
    </source>
</evidence>
<organism evidence="2 3">
    <name type="scientific">Mycena albidolilacea</name>
    <dbReference type="NCBI Taxonomy" id="1033008"/>
    <lineage>
        <taxon>Eukaryota</taxon>
        <taxon>Fungi</taxon>
        <taxon>Dikarya</taxon>
        <taxon>Basidiomycota</taxon>
        <taxon>Agaricomycotina</taxon>
        <taxon>Agaricomycetes</taxon>
        <taxon>Agaricomycetidae</taxon>
        <taxon>Agaricales</taxon>
        <taxon>Marasmiineae</taxon>
        <taxon>Mycenaceae</taxon>
        <taxon>Mycena</taxon>
    </lineage>
</organism>
<dbReference type="Proteomes" id="UP001218218">
    <property type="component" value="Unassembled WGS sequence"/>
</dbReference>
<dbReference type="AlphaFoldDB" id="A0AAD7EBX2"/>
<accession>A0AAD7EBX2</accession>
<keyword evidence="1" id="KW-0472">Membrane</keyword>
<name>A0AAD7EBX2_9AGAR</name>
<reference evidence="2" key="1">
    <citation type="submission" date="2023-03" db="EMBL/GenBank/DDBJ databases">
        <title>Massive genome expansion in bonnet fungi (Mycena s.s.) driven by repeated elements and novel gene families across ecological guilds.</title>
        <authorList>
            <consortium name="Lawrence Berkeley National Laboratory"/>
            <person name="Harder C.B."/>
            <person name="Miyauchi S."/>
            <person name="Viragh M."/>
            <person name="Kuo A."/>
            <person name="Thoen E."/>
            <person name="Andreopoulos B."/>
            <person name="Lu D."/>
            <person name="Skrede I."/>
            <person name="Drula E."/>
            <person name="Henrissat B."/>
            <person name="Morin E."/>
            <person name="Kohler A."/>
            <person name="Barry K."/>
            <person name="LaButti K."/>
            <person name="Morin E."/>
            <person name="Salamov A."/>
            <person name="Lipzen A."/>
            <person name="Mereny Z."/>
            <person name="Hegedus B."/>
            <person name="Baldrian P."/>
            <person name="Stursova M."/>
            <person name="Weitz H."/>
            <person name="Taylor A."/>
            <person name="Grigoriev I.V."/>
            <person name="Nagy L.G."/>
            <person name="Martin F."/>
            <person name="Kauserud H."/>
        </authorList>
    </citation>
    <scope>NUCLEOTIDE SEQUENCE</scope>
    <source>
        <strain evidence="2">CBHHK002</strain>
    </source>
</reference>
<keyword evidence="1" id="KW-0812">Transmembrane</keyword>
<evidence type="ECO:0000313" key="3">
    <source>
        <dbReference type="Proteomes" id="UP001218218"/>
    </source>
</evidence>
<feature type="transmembrane region" description="Helical" evidence="1">
    <location>
        <begin position="262"/>
        <end position="284"/>
    </location>
</feature>
<dbReference type="PANTHER" id="PTHR35043">
    <property type="entry name" value="TRANSCRIPTION FACTOR DOMAIN-CONTAINING PROTEIN"/>
    <property type="match status" value="1"/>
</dbReference>
<keyword evidence="1" id="KW-1133">Transmembrane helix</keyword>
<comment type="caution">
    <text evidence="2">The sequence shown here is derived from an EMBL/GenBank/DDBJ whole genome shotgun (WGS) entry which is preliminary data.</text>
</comment>
<feature type="transmembrane region" description="Helical" evidence="1">
    <location>
        <begin position="181"/>
        <end position="204"/>
    </location>
</feature>
<proteinExistence type="predicted"/>
<gene>
    <name evidence="2" type="ORF">DFH08DRAFT_943778</name>
</gene>
<feature type="transmembrane region" description="Helical" evidence="1">
    <location>
        <begin position="91"/>
        <end position="109"/>
    </location>
</feature>
<evidence type="ECO:0000256" key="1">
    <source>
        <dbReference type="SAM" id="Phobius"/>
    </source>
</evidence>